<protein>
    <submittedName>
        <fullName evidence="2">Uncharacterized protein</fullName>
    </submittedName>
</protein>
<organism evidence="2 3">
    <name type="scientific">Clytia hemisphaerica</name>
    <dbReference type="NCBI Taxonomy" id="252671"/>
    <lineage>
        <taxon>Eukaryota</taxon>
        <taxon>Metazoa</taxon>
        <taxon>Cnidaria</taxon>
        <taxon>Hydrozoa</taxon>
        <taxon>Hydroidolina</taxon>
        <taxon>Leptothecata</taxon>
        <taxon>Obeliida</taxon>
        <taxon>Clytiidae</taxon>
        <taxon>Clytia</taxon>
    </lineage>
</organism>
<sequence length="188" mass="21741">MKLRNVPRINYRTLHLTGDVEPKSPDSTSDQPVTMSTHDETSKSLEIDMKVIIEQVHDVIDENPIESSTITDTDLTVQKLEELRVQLRRKNHQLGESDLPVLSTLNLIKDFIVRSRDHKLNSRLTQEKEKHDQLRLNDQSVAFSIINIARQISELQDVYSGNPSKASLEQLIEWKTNQHNHLKKFDKV</sequence>
<evidence type="ECO:0000313" key="2">
    <source>
        <dbReference type="EnsemblMetazoa" id="CLYHEMP022603.1"/>
    </source>
</evidence>
<dbReference type="Proteomes" id="UP000594262">
    <property type="component" value="Unplaced"/>
</dbReference>
<accession>A0A7M5XHZ2</accession>
<feature type="compositionally biased region" description="Polar residues" evidence="1">
    <location>
        <begin position="25"/>
        <end position="36"/>
    </location>
</feature>
<evidence type="ECO:0000313" key="3">
    <source>
        <dbReference type="Proteomes" id="UP000594262"/>
    </source>
</evidence>
<evidence type="ECO:0000256" key="1">
    <source>
        <dbReference type="SAM" id="MobiDB-lite"/>
    </source>
</evidence>
<keyword evidence="3" id="KW-1185">Reference proteome</keyword>
<reference evidence="2" key="1">
    <citation type="submission" date="2021-01" db="UniProtKB">
        <authorList>
            <consortium name="EnsemblMetazoa"/>
        </authorList>
    </citation>
    <scope>IDENTIFICATION</scope>
</reference>
<dbReference type="AlphaFoldDB" id="A0A7M5XHZ2"/>
<name>A0A7M5XHZ2_9CNID</name>
<feature type="region of interest" description="Disordered" evidence="1">
    <location>
        <begin position="17"/>
        <end position="41"/>
    </location>
</feature>
<dbReference type="EnsemblMetazoa" id="CLYHEMT022603.1">
    <property type="protein sequence ID" value="CLYHEMP022603.1"/>
    <property type="gene ID" value="CLYHEMG022603"/>
</dbReference>
<proteinExistence type="predicted"/>